<comment type="subcellular location">
    <subcellularLocation>
        <location evidence="2">Cytoplasm</location>
        <location evidence="2">Cytoskeleton</location>
        <location evidence="2">Microtubule organizing center</location>
        <location evidence="2">Centrosome</location>
    </subcellularLocation>
    <subcellularLocation>
        <location evidence="1">Cytoplasm</location>
        <location evidence="1">Cytoskeleton</location>
        <location evidence="1">Spindle</location>
    </subcellularLocation>
</comment>
<dbReference type="EMBL" id="LR899010">
    <property type="protein sequence ID" value="CAD7081743.1"/>
    <property type="molecule type" value="Genomic_DNA"/>
</dbReference>
<dbReference type="Proteomes" id="UP000594454">
    <property type="component" value="Chromosome 2"/>
</dbReference>
<dbReference type="FunCoup" id="A0A7R8UJE2">
    <property type="interactions" value="699"/>
</dbReference>
<dbReference type="GO" id="GO:0007020">
    <property type="term" value="P:microtubule nucleation"/>
    <property type="evidence" value="ECO:0007669"/>
    <property type="project" value="TreeGrafter"/>
</dbReference>
<dbReference type="InterPro" id="IPR033494">
    <property type="entry name" value="NUDE"/>
</dbReference>
<name>A0A7R8UJE2_HERIL</name>
<keyword evidence="6 8" id="KW-0175">Coiled coil</keyword>
<dbReference type="Gene3D" id="6.10.250.1080">
    <property type="match status" value="1"/>
</dbReference>
<evidence type="ECO:0000256" key="4">
    <source>
        <dbReference type="ARBA" id="ARBA00022490"/>
    </source>
</evidence>
<evidence type="ECO:0000256" key="2">
    <source>
        <dbReference type="ARBA" id="ARBA00004300"/>
    </source>
</evidence>
<gene>
    <name evidence="10" type="ORF">HERILL_LOCUS4835</name>
</gene>
<dbReference type="GO" id="GO:0005871">
    <property type="term" value="C:kinesin complex"/>
    <property type="evidence" value="ECO:0007669"/>
    <property type="project" value="TreeGrafter"/>
</dbReference>
<keyword evidence="7" id="KW-0206">Cytoskeleton</keyword>
<dbReference type="GO" id="GO:0016477">
    <property type="term" value="P:cell migration"/>
    <property type="evidence" value="ECO:0007669"/>
    <property type="project" value="TreeGrafter"/>
</dbReference>
<dbReference type="PANTHER" id="PTHR10921">
    <property type="entry name" value="NUCLEAR DISTRIBUTION PROTEIN NUDE HOMOLOG 1"/>
    <property type="match status" value="1"/>
</dbReference>
<dbReference type="GO" id="GO:0005874">
    <property type="term" value="C:microtubule"/>
    <property type="evidence" value="ECO:0007669"/>
    <property type="project" value="UniProtKB-KW"/>
</dbReference>
<dbReference type="InterPro" id="IPR006964">
    <property type="entry name" value="NUDE_dom"/>
</dbReference>
<keyword evidence="4" id="KW-0963">Cytoplasm</keyword>
<dbReference type="InParanoid" id="A0A7R8UJE2"/>
<sequence>MEKIPIFNSVEDECRYWKERAKFYYKEWTDTKQEFDEYVEDSKQLEAEMEATAEQKENVIRDLRKQITFHENECESFRVKLESIALEFKNAEKQLMSAQVEKENMKKYLRQLEQQNDDLERGYRILSESIAGVKTDLDKAYEKNALLEIEVDEKEFLQEKLQRLMDETRDLKQELHVKDRLPCMNRNSLSDLIYTDDTVNVVEANSQGGAHTRSLKPPDNTLNGNVLSASSRTTALNIVADMLRKLNAMESKLKDYREHVPGPRQ</sequence>
<evidence type="ECO:0000313" key="11">
    <source>
        <dbReference type="Proteomes" id="UP000594454"/>
    </source>
</evidence>
<evidence type="ECO:0000256" key="6">
    <source>
        <dbReference type="ARBA" id="ARBA00023054"/>
    </source>
</evidence>
<dbReference type="GO" id="GO:0005813">
    <property type="term" value="C:centrosome"/>
    <property type="evidence" value="ECO:0007669"/>
    <property type="project" value="UniProtKB-SubCell"/>
</dbReference>
<evidence type="ECO:0000256" key="3">
    <source>
        <dbReference type="ARBA" id="ARBA00007429"/>
    </source>
</evidence>
<evidence type="ECO:0000259" key="9">
    <source>
        <dbReference type="Pfam" id="PF04880"/>
    </source>
</evidence>
<dbReference type="OrthoDB" id="5877028at2759"/>
<comment type="similarity">
    <text evidence="3">Belongs to the nudE family.</text>
</comment>
<dbReference type="GO" id="GO:0008017">
    <property type="term" value="F:microtubule binding"/>
    <property type="evidence" value="ECO:0007669"/>
    <property type="project" value="InterPro"/>
</dbReference>
<reference evidence="10 11" key="1">
    <citation type="submission" date="2020-11" db="EMBL/GenBank/DDBJ databases">
        <authorList>
            <person name="Wallbank WR R."/>
            <person name="Pardo Diaz C."/>
            <person name="Kozak K."/>
            <person name="Martin S."/>
            <person name="Jiggins C."/>
            <person name="Moest M."/>
            <person name="Warren A I."/>
            <person name="Generalovic N T."/>
            <person name="Byers J.R.P. K."/>
            <person name="Montejo-Kovacevich G."/>
            <person name="Yen C E."/>
        </authorList>
    </citation>
    <scope>NUCLEOTIDE SEQUENCE [LARGE SCALE GENOMIC DNA]</scope>
</reference>
<feature type="coiled-coil region" evidence="8">
    <location>
        <begin position="35"/>
        <end position="174"/>
    </location>
</feature>
<dbReference type="GO" id="GO:0007059">
    <property type="term" value="P:chromosome segregation"/>
    <property type="evidence" value="ECO:0007669"/>
    <property type="project" value="TreeGrafter"/>
</dbReference>
<dbReference type="GO" id="GO:0051642">
    <property type="term" value="P:centrosome localization"/>
    <property type="evidence" value="ECO:0007669"/>
    <property type="project" value="TreeGrafter"/>
</dbReference>
<dbReference type="PANTHER" id="PTHR10921:SF1">
    <property type="entry name" value="NUCLEAR DISTRIBUTION PROTEIN NUDE HOMOLOG"/>
    <property type="match status" value="1"/>
</dbReference>
<evidence type="ECO:0000313" key="10">
    <source>
        <dbReference type="EMBL" id="CAD7081743.1"/>
    </source>
</evidence>
<dbReference type="AlphaFoldDB" id="A0A7R8UJE2"/>
<organism evidence="10 11">
    <name type="scientific">Hermetia illucens</name>
    <name type="common">Black soldier fly</name>
    <dbReference type="NCBI Taxonomy" id="343691"/>
    <lineage>
        <taxon>Eukaryota</taxon>
        <taxon>Metazoa</taxon>
        <taxon>Ecdysozoa</taxon>
        <taxon>Arthropoda</taxon>
        <taxon>Hexapoda</taxon>
        <taxon>Insecta</taxon>
        <taxon>Pterygota</taxon>
        <taxon>Neoptera</taxon>
        <taxon>Endopterygota</taxon>
        <taxon>Diptera</taxon>
        <taxon>Brachycera</taxon>
        <taxon>Stratiomyomorpha</taxon>
        <taxon>Stratiomyidae</taxon>
        <taxon>Hermetiinae</taxon>
        <taxon>Hermetia</taxon>
    </lineage>
</organism>
<keyword evidence="5" id="KW-0493">Microtubule</keyword>
<keyword evidence="11" id="KW-1185">Reference proteome</keyword>
<dbReference type="GO" id="GO:0000132">
    <property type="term" value="P:establishment of mitotic spindle orientation"/>
    <property type="evidence" value="ECO:0007669"/>
    <property type="project" value="TreeGrafter"/>
</dbReference>
<dbReference type="GO" id="GO:0047496">
    <property type="term" value="P:vesicle transport along microtubule"/>
    <property type="evidence" value="ECO:0007669"/>
    <property type="project" value="TreeGrafter"/>
</dbReference>
<dbReference type="GO" id="GO:0007100">
    <property type="term" value="P:mitotic centrosome separation"/>
    <property type="evidence" value="ECO:0007669"/>
    <property type="project" value="TreeGrafter"/>
</dbReference>
<evidence type="ECO:0000256" key="8">
    <source>
        <dbReference type="SAM" id="Coils"/>
    </source>
</evidence>
<evidence type="ECO:0000256" key="1">
    <source>
        <dbReference type="ARBA" id="ARBA00004186"/>
    </source>
</evidence>
<evidence type="ECO:0000256" key="5">
    <source>
        <dbReference type="ARBA" id="ARBA00022701"/>
    </source>
</evidence>
<feature type="domain" description="NUDE" evidence="9">
    <location>
        <begin position="138"/>
        <end position="260"/>
    </location>
</feature>
<protein>
    <recommendedName>
        <fullName evidence="9">NUDE domain-containing protein</fullName>
    </recommendedName>
</protein>
<accession>A0A7R8UJE2</accession>
<dbReference type="GO" id="GO:0005819">
    <property type="term" value="C:spindle"/>
    <property type="evidence" value="ECO:0007669"/>
    <property type="project" value="UniProtKB-SubCell"/>
</dbReference>
<dbReference type="GO" id="GO:0000776">
    <property type="term" value="C:kinetochore"/>
    <property type="evidence" value="ECO:0007669"/>
    <property type="project" value="TreeGrafter"/>
</dbReference>
<evidence type="ECO:0000256" key="7">
    <source>
        <dbReference type="ARBA" id="ARBA00023212"/>
    </source>
</evidence>
<proteinExistence type="inferred from homology"/>
<dbReference type="Pfam" id="PF04880">
    <property type="entry name" value="NUDE_C"/>
    <property type="match status" value="1"/>
</dbReference>